<dbReference type="Proteomes" id="UP000053477">
    <property type="component" value="Unassembled WGS sequence"/>
</dbReference>
<dbReference type="InParanoid" id="A0A0H2RAK7"/>
<dbReference type="AlphaFoldDB" id="A0A0H2RAK7"/>
<proteinExistence type="predicted"/>
<name>A0A0H2RAK7_9AGAM</name>
<keyword evidence="2" id="KW-1185">Reference proteome</keyword>
<evidence type="ECO:0000313" key="1">
    <source>
        <dbReference type="EMBL" id="KLO06508.1"/>
    </source>
</evidence>
<sequence>MISAVLPKERTEMEMLKSKRGWTLICIRFRMRLITWATSYLDTLPVSMRRISREFQTEKMCREKSKAKANSKEEESYIAKAVIDKMDCSLDQRFVSSVPNVAKLVGLPLAHLRTNTSTTLVGTSPQTAAHRQLLYSSLPTHHPPLSHPLPR</sequence>
<reference evidence="1 2" key="1">
    <citation type="submission" date="2015-04" db="EMBL/GenBank/DDBJ databases">
        <title>Complete genome sequence of Schizopora paradoxa KUC8140, a cosmopolitan wood degrader in East Asia.</title>
        <authorList>
            <consortium name="DOE Joint Genome Institute"/>
            <person name="Min B."/>
            <person name="Park H."/>
            <person name="Jang Y."/>
            <person name="Kim J.-J."/>
            <person name="Kim K.H."/>
            <person name="Pangilinan J."/>
            <person name="Lipzen A."/>
            <person name="Riley R."/>
            <person name="Grigoriev I.V."/>
            <person name="Spatafora J.W."/>
            <person name="Choi I.-G."/>
        </authorList>
    </citation>
    <scope>NUCLEOTIDE SEQUENCE [LARGE SCALE GENOMIC DNA]</scope>
    <source>
        <strain evidence="1 2">KUC8140</strain>
    </source>
</reference>
<accession>A0A0H2RAK7</accession>
<dbReference type="EMBL" id="KQ086201">
    <property type="protein sequence ID" value="KLO06508.1"/>
    <property type="molecule type" value="Genomic_DNA"/>
</dbReference>
<protein>
    <submittedName>
        <fullName evidence="1">Uncharacterized protein</fullName>
    </submittedName>
</protein>
<organism evidence="1 2">
    <name type="scientific">Schizopora paradoxa</name>
    <dbReference type="NCBI Taxonomy" id="27342"/>
    <lineage>
        <taxon>Eukaryota</taxon>
        <taxon>Fungi</taxon>
        <taxon>Dikarya</taxon>
        <taxon>Basidiomycota</taxon>
        <taxon>Agaricomycotina</taxon>
        <taxon>Agaricomycetes</taxon>
        <taxon>Hymenochaetales</taxon>
        <taxon>Schizoporaceae</taxon>
        <taxon>Schizopora</taxon>
    </lineage>
</organism>
<evidence type="ECO:0000313" key="2">
    <source>
        <dbReference type="Proteomes" id="UP000053477"/>
    </source>
</evidence>
<gene>
    <name evidence="1" type="ORF">SCHPADRAFT_688635</name>
</gene>